<dbReference type="InterPro" id="IPR022089">
    <property type="entry name" value="Plasmodium-antigen_C"/>
</dbReference>
<proteinExistence type="predicted"/>
<dbReference type="Proteomes" id="UP000053562">
    <property type="component" value="Unassembled WGS sequence"/>
</dbReference>
<reference evidence="3 4" key="1">
    <citation type="submission" date="2011-08" db="EMBL/GenBank/DDBJ databases">
        <title>The Genome Sequence of Plasmodium vivax India VII.</title>
        <authorList>
            <consortium name="The Broad Institute Genome Sequencing Platform"/>
            <consortium name="The Broad Institute Genome Sequencing Center for Infectious Disease"/>
            <person name="Neafsey D."/>
            <person name="Carlton J."/>
            <person name="Barnwell J."/>
            <person name="Collins W."/>
            <person name="Escalante A."/>
            <person name="Mullikin J."/>
            <person name="Saul A."/>
            <person name="Guigo R."/>
            <person name="Camara F."/>
            <person name="Young S.K."/>
            <person name="Zeng Q."/>
            <person name="Gargeya S."/>
            <person name="Fitzgerald M."/>
            <person name="Haas B."/>
            <person name="Abouelleil A."/>
            <person name="Alvarado L."/>
            <person name="Arachchi H.M."/>
            <person name="Berlin A."/>
            <person name="Brown A."/>
            <person name="Chapman S.B."/>
            <person name="Chen Z."/>
            <person name="Dunbar C."/>
            <person name="Freedman E."/>
            <person name="Gearin G."/>
            <person name="Gellesch M."/>
            <person name="Goldberg J."/>
            <person name="Griggs A."/>
            <person name="Gujja S."/>
            <person name="Heiman D."/>
            <person name="Howarth C."/>
            <person name="Larson L."/>
            <person name="Lui A."/>
            <person name="MacDonald P.J.P."/>
            <person name="Montmayeur A."/>
            <person name="Murphy C."/>
            <person name="Neiman D."/>
            <person name="Pearson M."/>
            <person name="Priest M."/>
            <person name="Roberts A."/>
            <person name="Saif S."/>
            <person name="Shea T."/>
            <person name="Shenoy N."/>
            <person name="Sisk P."/>
            <person name="Stolte C."/>
            <person name="Sykes S."/>
            <person name="Wortman J."/>
            <person name="Nusbaum C."/>
            <person name="Birren B."/>
        </authorList>
    </citation>
    <scope>NUCLEOTIDE SEQUENCE [LARGE SCALE GENOMIC DNA]</scope>
    <source>
        <strain evidence="3 4">India VII</strain>
    </source>
</reference>
<name>A0A0J9SJV1_PLAVI</name>
<protein>
    <submittedName>
        <fullName evidence="3">Tryptophan-rich antigen (Pv-fam-a)</fullName>
    </submittedName>
</protein>
<dbReference type="AlphaFoldDB" id="A0A0J9SJV1"/>
<dbReference type="OrthoDB" id="371712at2759"/>
<feature type="chain" id="PRO_5005322332" evidence="1">
    <location>
        <begin position="29"/>
        <end position="327"/>
    </location>
</feature>
<organism evidence="3 4">
    <name type="scientific">Plasmodium vivax India VII</name>
    <dbReference type="NCBI Taxonomy" id="1077284"/>
    <lineage>
        <taxon>Eukaryota</taxon>
        <taxon>Sar</taxon>
        <taxon>Alveolata</taxon>
        <taxon>Apicomplexa</taxon>
        <taxon>Aconoidasida</taxon>
        <taxon>Haemosporida</taxon>
        <taxon>Plasmodiidae</taxon>
        <taxon>Plasmodium</taxon>
        <taxon>Plasmodium (Plasmodium)</taxon>
    </lineage>
</organism>
<feature type="signal peptide" evidence="1">
    <location>
        <begin position="1"/>
        <end position="28"/>
    </location>
</feature>
<gene>
    <name evidence="3" type="ORF">PVIIG_04622</name>
</gene>
<dbReference type="EMBL" id="KQ234158">
    <property type="protein sequence ID" value="KMZ82871.1"/>
    <property type="molecule type" value="Genomic_DNA"/>
</dbReference>
<accession>A0A0J9SJV1</accession>
<feature type="domain" description="Tryptophan/threonine-rich plasmodium antigen C-terminal" evidence="2">
    <location>
        <begin position="100"/>
        <end position="316"/>
    </location>
</feature>
<sequence>MKQISAFSCLCTLLYVLSSSWLFKGAAASARDQFPPLVDIPGASSVALRSFSNQLRQYENRNSEEGHLKKWIGELNDEFNQFKDIKFKEIEKTEKQKEEAWDHWLTVLEPEWVTFSNFIEQKKKRWIQKKEEDWSIWIKDMEHKWVNYKKKKDRKYLSKYRDGTLNCSEREWNVKMKREVEAAMIADYKKWMRDAEENLQKWISKDLDIWKKKKFDEWLKVEWKKEEDAHWSKDSNTPYGDTMNPLFSVLKKSYDMYTARKKREKEHWNKLTENIGKTLTNKKYVDWENMKMTKSGWYNEWMDFFLQQCLNSKVRKHRSHRRRSESL</sequence>
<evidence type="ECO:0000256" key="1">
    <source>
        <dbReference type="SAM" id="SignalP"/>
    </source>
</evidence>
<evidence type="ECO:0000313" key="4">
    <source>
        <dbReference type="Proteomes" id="UP000053562"/>
    </source>
</evidence>
<evidence type="ECO:0000313" key="3">
    <source>
        <dbReference type="EMBL" id="KMZ82871.1"/>
    </source>
</evidence>
<keyword evidence="1" id="KW-0732">Signal</keyword>
<dbReference type="Pfam" id="PF12319">
    <property type="entry name" value="TryThrA_C"/>
    <property type="match status" value="1"/>
</dbReference>
<evidence type="ECO:0000259" key="2">
    <source>
        <dbReference type="Pfam" id="PF12319"/>
    </source>
</evidence>